<dbReference type="Proteomes" id="UP000297855">
    <property type="component" value="Unassembled WGS sequence"/>
</dbReference>
<comment type="caution">
    <text evidence="2">The sequence shown here is derived from an EMBL/GenBank/DDBJ whole genome shotgun (WGS) entry which is preliminary data.</text>
</comment>
<evidence type="ECO:0000256" key="1">
    <source>
        <dbReference type="SAM" id="Phobius"/>
    </source>
</evidence>
<dbReference type="GO" id="GO:0015035">
    <property type="term" value="F:protein-disulfide reductase activity"/>
    <property type="evidence" value="ECO:0007669"/>
    <property type="project" value="InterPro"/>
</dbReference>
<name>A0A4R9GMV6_9LEPT</name>
<keyword evidence="1" id="KW-0472">Membrane</keyword>
<dbReference type="OrthoDB" id="9813713at2"/>
<dbReference type="InterPro" id="IPR007263">
    <property type="entry name" value="DCC1-like"/>
</dbReference>
<dbReference type="Pfam" id="PF04134">
    <property type="entry name" value="DCC1-like"/>
    <property type="match status" value="1"/>
</dbReference>
<accession>A0A4R9GMV6</accession>
<protein>
    <submittedName>
        <fullName evidence="2">DUF393 domain-containing protein</fullName>
    </submittedName>
</protein>
<keyword evidence="1" id="KW-1133">Transmembrane helix</keyword>
<evidence type="ECO:0000313" key="2">
    <source>
        <dbReference type="EMBL" id="TGK15386.1"/>
    </source>
</evidence>
<proteinExistence type="predicted"/>
<dbReference type="AlphaFoldDB" id="A0A4R9GMV6"/>
<dbReference type="RefSeq" id="WP_135814477.1">
    <property type="nucleotide sequence ID" value="NZ_RQEV01000016.1"/>
</dbReference>
<feature type="transmembrane region" description="Helical" evidence="1">
    <location>
        <begin position="87"/>
        <end position="108"/>
    </location>
</feature>
<reference evidence="2" key="1">
    <citation type="journal article" date="2019" name="PLoS Negl. Trop. Dis.">
        <title>Revisiting the worldwide diversity of Leptospira species in the environment.</title>
        <authorList>
            <person name="Vincent A.T."/>
            <person name="Schiettekatte O."/>
            <person name="Bourhy P."/>
            <person name="Veyrier F.J."/>
            <person name="Picardeau M."/>
        </authorList>
    </citation>
    <scope>NUCLEOTIDE SEQUENCE [LARGE SCALE GENOMIC DNA]</scope>
    <source>
        <strain evidence="2">SCS5</strain>
    </source>
</reference>
<organism evidence="2 3">
    <name type="scientific">Leptospira fluminis</name>
    <dbReference type="NCBI Taxonomy" id="2484979"/>
    <lineage>
        <taxon>Bacteria</taxon>
        <taxon>Pseudomonadati</taxon>
        <taxon>Spirochaetota</taxon>
        <taxon>Spirochaetia</taxon>
        <taxon>Leptospirales</taxon>
        <taxon>Leptospiraceae</taxon>
        <taxon>Leptospira</taxon>
    </lineage>
</organism>
<gene>
    <name evidence="2" type="ORF">EHO61_15510</name>
</gene>
<keyword evidence="1" id="KW-0812">Transmembrane</keyword>
<evidence type="ECO:0000313" key="3">
    <source>
        <dbReference type="Proteomes" id="UP000297855"/>
    </source>
</evidence>
<dbReference type="EMBL" id="RQEV01000016">
    <property type="protein sequence ID" value="TGK15386.1"/>
    <property type="molecule type" value="Genomic_DNA"/>
</dbReference>
<sequence length="116" mass="13656">MNERIFLYDGDCPFCFRLGNYLKRNCLDTSIQFRSFREFQEQDLRKLHPSLGTEVAQGNVQLIDKGIRYPGFFAVRRLSHSLRGWRWFSLFLYLPFVPLLGVVVMSLLKSLRNPGH</sequence>
<keyword evidence="3" id="KW-1185">Reference proteome</keyword>